<dbReference type="Proteomes" id="UP000249363">
    <property type="component" value="Unassembled WGS sequence"/>
</dbReference>
<dbReference type="GeneID" id="63794966"/>
<evidence type="ECO:0000256" key="1">
    <source>
        <dbReference type="SAM" id="MobiDB-lite"/>
    </source>
</evidence>
<reference evidence="2 3" key="1">
    <citation type="journal article" date="2017" name="Biotechnol. Biofuels">
        <title>Differential beta-glucosidase expression as a function of carbon source availability in Talaromyces amestolkiae: a genomic and proteomic approach.</title>
        <authorList>
            <person name="de Eugenio L.I."/>
            <person name="Mendez-Liter J.A."/>
            <person name="Nieto-Dominguez M."/>
            <person name="Alonso L."/>
            <person name="Gil-Munoz J."/>
            <person name="Barriuso J."/>
            <person name="Prieto A."/>
            <person name="Martinez M.J."/>
        </authorList>
    </citation>
    <scope>NUCLEOTIDE SEQUENCE [LARGE SCALE GENOMIC DNA]</scope>
    <source>
        <strain evidence="2 3">CIB</strain>
    </source>
</reference>
<dbReference type="RefSeq" id="XP_040734254.1">
    <property type="nucleotide sequence ID" value="XM_040878260.1"/>
</dbReference>
<feature type="region of interest" description="Disordered" evidence="1">
    <location>
        <begin position="51"/>
        <end position="72"/>
    </location>
</feature>
<gene>
    <name evidence="2" type="ORF">BHQ10_005750</name>
</gene>
<organism evidence="2 3">
    <name type="scientific">Talaromyces amestolkiae</name>
    <dbReference type="NCBI Taxonomy" id="1196081"/>
    <lineage>
        <taxon>Eukaryota</taxon>
        <taxon>Fungi</taxon>
        <taxon>Dikarya</taxon>
        <taxon>Ascomycota</taxon>
        <taxon>Pezizomycotina</taxon>
        <taxon>Eurotiomycetes</taxon>
        <taxon>Eurotiomycetidae</taxon>
        <taxon>Eurotiales</taxon>
        <taxon>Trichocomaceae</taxon>
        <taxon>Talaromyces</taxon>
        <taxon>Talaromyces sect. Talaromyces</taxon>
    </lineage>
</organism>
<sequence length="315" mass="35048">MAANPMDALQCFTSISDSVPSWITRVTELAAHTSRKQAEFSEEFKRLATTHSQLSTTQRRQKNSSVHSIRPGSDLLLKPSGAALDAASNVSGDNTSLMVRMRRQLIIYYDSHTQAQLEQTVRDIGNARNCLRKGKMSQLMRKSTNGLDMFAATSRSRESLRGLQLPPLEGFRRRTNGAPTITTTTNNNNNQNDSAFEFADKQLDIAQSLCETAAHQFLRTGDCAKELEDMLAKFKIVLQTATQEATRLREEKERQAAQEQMDGSPKISSGFKQLHTVEDDKPPEPGSATIEVDDAVSDSSISIDITAFRSNRFRM</sequence>
<dbReference type="AlphaFoldDB" id="A0A364L1Q4"/>
<evidence type="ECO:0000313" key="3">
    <source>
        <dbReference type="Proteomes" id="UP000249363"/>
    </source>
</evidence>
<proteinExistence type="predicted"/>
<dbReference type="EMBL" id="MIKG01000010">
    <property type="protein sequence ID" value="RAO69738.1"/>
    <property type="molecule type" value="Genomic_DNA"/>
</dbReference>
<feature type="region of interest" description="Disordered" evidence="1">
    <location>
        <begin position="256"/>
        <end position="293"/>
    </location>
</feature>
<evidence type="ECO:0000313" key="2">
    <source>
        <dbReference type="EMBL" id="RAO69738.1"/>
    </source>
</evidence>
<dbReference type="OrthoDB" id="3886346at2759"/>
<feature type="compositionally biased region" description="Polar residues" evidence="1">
    <location>
        <begin position="51"/>
        <end position="67"/>
    </location>
</feature>
<accession>A0A364L1Q4</accession>
<name>A0A364L1Q4_TALAM</name>
<protein>
    <submittedName>
        <fullName evidence="2">Uncharacterized protein</fullName>
    </submittedName>
</protein>
<keyword evidence="3" id="KW-1185">Reference proteome</keyword>
<dbReference type="STRING" id="1196081.A0A364L1Q4"/>
<comment type="caution">
    <text evidence="2">The sequence shown here is derived from an EMBL/GenBank/DDBJ whole genome shotgun (WGS) entry which is preliminary data.</text>
</comment>